<dbReference type="EMBL" id="MCFJ01000004">
    <property type="protein sequence ID" value="ORY67064.1"/>
    <property type="molecule type" value="Genomic_DNA"/>
</dbReference>
<dbReference type="RefSeq" id="XP_040717688.1">
    <property type="nucleotide sequence ID" value="XM_040858127.1"/>
</dbReference>
<keyword evidence="1" id="KW-0472">Membrane</keyword>
<dbReference type="InParanoid" id="A0A1Y2E6V2"/>
<protein>
    <submittedName>
        <fullName evidence="2">Uncharacterized protein</fullName>
    </submittedName>
</protein>
<evidence type="ECO:0000313" key="3">
    <source>
        <dbReference type="Proteomes" id="UP000193689"/>
    </source>
</evidence>
<dbReference type="GeneID" id="63774339"/>
<dbReference type="AlphaFoldDB" id="A0A1Y2E6V2"/>
<evidence type="ECO:0000256" key="1">
    <source>
        <dbReference type="SAM" id="Phobius"/>
    </source>
</evidence>
<organism evidence="2 3">
    <name type="scientific">Pseudomassariella vexata</name>
    <dbReference type="NCBI Taxonomy" id="1141098"/>
    <lineage>
        <taxon>Eukaryota</taxon>
        <taxon>Fungi</taxon>
        <taxon>Dikarya</taxon>
        <taxon>Ascomycota</taxon>
        <taxon>Pezizomycotina</taxon>
        <taxon>Sordariomycetes</taxon>
        <taxon>Xylariomycetidae</taxon>
        <taxon>Amphisphaeriales</taxon>
        <taxon>Pseudomassariaceae</taxon>
        <taxon>Pseudomassariella</taxon>
    </lineage>
</organism>
<proteinExistence type="predicted"/>
<dbReference type="Proteomes" id="UP000193689">
    <property type="component" value="Unassembled WGS sequence"/>
</dbReference>
<evidence type="ECO:0000313" key="2">
    <source>
        <dbReference type="EMBL" id="ORY67064.1"/>
    </source>
</evidence>
<gene>
    <name evidence="2" type="ORF">BCR38DRAFT_407082</name>
</gene>
<keyword evidence="3" id="KW-1185">Reference proteome</keyword>
<keyword evidence="1" id="KW-0812">Transmembrane</keyword>
<reference evidence="2 3" key="1">
    <citation type="submission" date="2016-07" db="EMBL/GenBank/DDBJ databases">
        <title>Pervasive Adenine N6-methylation of Active Genes in Fungi.</title>
        <authorList>
            <consortium name="DOE Joint Genome Institute"/>
            <person name="Mondo S.J."/>
            <person name="Dannebaum R.O."/>
            <person name="Kuo R.C."/>
            <person name="Labutti K."/>
            <person name="Haridas S."/>
            <person name="Kuo A."/>
            <person name="Salamov A."/>
            <person name="Ahrendt S.R."/>
            <person name="Lipzen A."/>
            <person name="Sullivan W."/>
            <person name="Andreopoulos W.B."/>
            <person name="Clum A."/>
            <person name="Lindquist E."/>
            <person name="Daum C."/>
            <person name="Ramamoorthy G.K."/>
            <person name="Gryganskyi A."/>
            <person name="Culley D."/>
            <person name="Magnuson J.K."/>
            <person name="James T.Y."/>
            <person name="O'Malley M.A."/>
            <person name="Stajich J.E."/>
            <person name="Spatafora J.W."/>
            <person name="Visel A."/>
            <person name="Grigoriev I.V."/>
        </authorList>
    </citation>
    <scope>NUCLEOTIDE SEQUENCE [LARGE SCALE GENOMIC DNA]</scope>
    <source>
        <strain evidence="2 3">CBS 129021</strain>
    </source>
</reference>
<comment type="caution">
    <text evidence="2">The sequence shown here is derived from an EMBL/GenBank/DDBJ whole genome shotgun (WGS) entry which is preliminary data.</text>
</comment>
<name>A0A1Y2E6V2_9PEZI</name>
<accession>A0A1Y2E6V2</accession>
<feature type="transmembrane region" description="Helical" evidence="1">
    <location>
        <begin position="36"/>
        <end position="57"/>
    </location>
</feature>
<keyword evidence="1" id="KW-1133">Transmembrane helix</keyword>
<sequence>MVGTAVSRRGYRQNTVNIRFCRKQSLVLKAKGNTGIFWLLTVWGWLVSLSKCLAGLVMHVGLLEMLLAACVSQLCSFATIPAGSHQFIIPHIQCYRIVERLIELKSLFVPGFVWKQGRPISTDFDDSVRASPFPKYRIVGESGCSNDLVTMMKSETEACAMDIVLCLRDLLHWYHSHLKGKSVGH</sequence>